<dbReference type="InterPro" id="IPR000415">
    <property type="entry name" value="Nitroreductase-like"/>
</dbReference>
<gene>
    <name evidence="7" type="ORF">D3874_26285</name>
</gene>
<comment type="caution">
    <text evidence="7">The sequence shown here is derived from an EMBL/GenBank/DDBJ whole genome shotgun (WGS) entry which is preliminary data.</text>
</comment>
<comment type="similarity">
    <text evidence="2">Belongs to the nitroreductase family.</text>
</comment>
<evidence type="ECO:0000256" key="1">
    <source>
        <dbReference type="ARBA" id="ARBA00001917"/>
    </source>
</evidence>
<feature type="domain" description="Nitroreductase" evidence="6">
    <location>
        <begin position="8"/>
        <end position="197"/>
    </location>
</feature>
<dbReference type="GO" id="GO:0016491">
    <property type="term" value="F:oxidoreductase activity"/>
    <property type="evidence" value="ECO:0007669"/>
    <property type="project" value="UniProtKB-KW"/>
</dbReference>
<evidence type="ECO:0000313" key="8">
    <source>
        <dbReference type="Proteomes" id="UP000284605"/>
    </source>
</evidence>
<dbReference type="AlphaFoldDB" id="A0A418VTZ6"/>
<evidence type="ECO:0000256" key="4">
    <source>
        <dbReference type="ARBA" id="ARBA00022643"/>
    </source>
</evidence>
<dbReference type="Proteomes" id="UP000284605">
    <property type="component" value="Unassembled WGS sequence"/>
</dbReference>
<dbReference type="CDD" id="cd02136">
    <property type="entry name" value="PnbA_NfnB-like"/>
    <property type="match status" value="1"/>
</dbReference>
<comment type="cofactor">
    <cofactor evidence="1">
        <name>FMN</name>
        <dbReference type="ChEBI" id="CHEBI:58210"/>
    </cofactor>
</comment>
<accession>A0A418VTZ6</accession>
<evidence type="ECO:0000256" key="3">
    <source>
        <dbReference type="ARBA" id="ARBA00022630"/>
    </source>
</evidence>
<dbReference type="OrthoDB" id="9802510at2"/>
<protein>
    <submittedName>
        <fullName evidence="7">Nitroreductase</fullName>
    </submittedName>
</protein>
<dbReference type="PANTHER" id="PTHR43673:SF2">
    <property type="entry name" value="NITROREDUCTASE"/>
    <property type="match status" value="1"/>
</dbReference>
<dbReference type="SUPFAM" id="SSF55469">
    <property type="entry name" value="FMN-dependent nitroreductase-like"/>
    <property type="match status" value="1"/>
</dbReference>
<keyword evidence="3" id="KW-0285">Flavoprotein</keyword>
<dbReference type="Gene3D" id="3.40.109.10">
    <property type="entry name" value="NADH Oxidase"/>
    <property type="match status" value="1"/>
</dbReference>
<dbReference type="InterPro" id="IPR029479">
    <property type="entry name" value="Nitroreductase"/>
</dbReference>
<keyword evidence="4" id="KW-0288">FMN</keyword>
<name>A0A418VTZ6_9PROT</name>
<proteinExistence type="inferred from homology"/>
<dbReference type="PANTHER" id="PTHR43673">
    <property type="entry name" value="NAD(P)H NITROREDUCTASE YDGI-RELATED"/>
    <property type="match status" value="1"/>
</dbReference>
<dbReference type="EMBL" id="QYUK01000016">
    <property type="protein sequence ID" value="RJF80623.1"/>
    <property type="molecule type" value="Genomic_DNA"/>
</dbReference>
<dbReference type="RefSeq" id="WP_119782674.1">
    <property type="nucleotide sequence ID" value="NZ_QYUK01000016.1"/>
</dbReference>
<reference evidence="7 8" key="1">
    <citation type="submission" date="2018-09" db="EMBL/GenBank/DDBJ databases">
        <authorList>
            <person name="Zhu H."/>
        </authorList>
    </citation>
    <scope>NUCLEOTIDE SEQUENCE [LARGE SCALE GENOMIC DNA]</scope>
    <source>
        <strain evidence="7 8">K1W22B-8</strain>
    </source>
</reference>
<sequence>MNVSEALETRLTVRGFLDRPVPADTVRSILETAKRAPSGGNLQPWHVYVVSGDALVDLKAQVQARIGDHPTGEGTEYHIYPPNLSEPYRTRRFRIGEQMFATVGVAREDKFGRLMQFARNFDMFGARTGLFFAIDRQMQEGQWADLGMFMQSIMLLAREHGLDTCPQEAWAIWYKTIGAFLKIPDNLMLFCGMGIGYRDPDHPMNSLRSERAPLEEFTTFVGQ</sequence>
<evidence type="ECO:0000256" key="2">
    <source>
        <dbReference type="ARBA" id="ARBA00007118"/>
    </source>
</evidence>
<dbReference type="Pfam" id="PF00881">
    <property type="entry name" value="Nitroreductase"/>
    <property type="match status" value="1"/>
</dbReference>
<evidence type="ECO:0000256" key="5">
    <source>
        <dbReference type="ARBA" id="ARBA00023002"/>
    </source>
</evidence>
<evidence type="ECO:0000259" key="6">
    <source>
        <dbReference type="Pfam" id="PF00881"/>
    </source>
</evidence>
<keyword evidence="8" id="KW-1185">Reference proteome</keyword>
<keyword evidence="5" id="KW-0560">Oxidoreductase</keyword>
<organism evidence="7 8">
    <name type="scientific">Oleomonas cavernae</name>
    <dbReference type="NCBI Taxonomy" id="2320859"/>
    <lineage>
        <taxon>Bacteria</taxon>
        <taxon>Pseudomonadati</taxon>
        <taxon>Pseudomonadota</taxon>
        <taxon>Alphaproteobacteria</taxon>
        <taxon>Acetobacterales</taxon>
        <taxon>Acetobacteraceae</taxon>
        <taxon>Oleomonas</taxon>
    </lineage>
</organism>
<evidence type="ECO:0000313" key="7">
    <source>
        <dbReference type="EMBL" id="RJF80623.1"/>
    </source>
</evidence>